<comment type="caution">
    <text evidence="2">The sequence shown here is derived from an EMBL/GenBank/DDBJ whole genome shotgun (WGS) entry which is preliminary data.</text>
</comment>
<feature type="transmembrane region" description="Helical" evidence="1">
    <location>
        <begin position="38"/>
        <end position="55"/>
    </location>
</feature>
<accession>A0ABQ2D350</accession>
<protein>
    <submittedName>
        <fullName evidence="2">Uncharacterized protein</fullName>
    </submittedName>
</protein>
<proteinExistence type="predicted"/>
<dbReference type="Proteomes" id="UP000632222">
    <property type="component" value="Unassembled WGS sequence"/>
</dbReference>
<feature type="transmembrane region" description="Helical" evidence="1">
    <location>
        <begin position="96"/>
        <end position="114"/>
    </location>
</feature>
<keyword evidence="3" id="KW-1185">Reference proteome</keyword>
<evidence type="ECO:0000313" key="2">
    <source>
        <dbReference type="EMBL" id="GGJ44058.1"/>
    </source>
</evidence>
<keyword evidence="1" id="KW-0812">Transmembrane</keyword>
<evidence type="ECO:0000256" key="1">
    <source>
        <dbReference type="SAM" id="Phobius"/>
    </source>
</evidence>
<organism evidence="2 3">
    <name type="scientific">Deinococcus roseus</name>
    <dbReference type="NCBI Taxonomy" id="392414"/>
    <lineage>
        <taxon>Bacteria</taxon>
        <taxon>Thermotogati</taxon>
        <taxon>Deinococcota</taxon>
        <taxon>Deinococci</taxon>
        <taxon>Deinococcales</taxon>
        <taxon>Deinococcaceae</taxon>
        <taxon>Deinococcus</taxon>
    </lineage>
</organism>
<keyword evidence="1" id="KW-1133">Transmembrane helix</keyword>
<sequence length="130" mass="14075">MKHLGVLGSVMLIFGVFLPAVQVPLMGSLNLFNNGQGNGWWFILLGVLGLCLSALRWHTYLLVPGALAGLLLYVKHQDFQKLWVREDIHDPIIQMQYGWAVLAGGAVCLILGAFHHTPEAGSGKASGLQA</sequence>
<reference evidence="3" key="1">
    <citation type="journal article" date="2019" name="Int. J. Syst. Evol. Microbiol.">
        <title>The Global Catalogue of Microorganisms (GCM) 10K type strain sequencing project: providing services to taxonomists for standard genome sequencing and annotation.</title>
        <authorList>
            <consortium name="The Broad Institute Genomics Platform"/>
            <consortium name="The Broad Institute Genome Sequencing Center for Infectious Disease"/>
            <person name="Wu L."/>
            <person name="Ma J."/>
        </authorList>
    </citation>
    <scope>NUCLEOTIDE SEQUENCE [LARGE SCALE GENOMIC DNA]</scope>
    <source>
        <strain evidence="3">JCM 14370</strain>
    </source>
</reference>
<dbReference type="EMBL" id="BMOD01000014">
    <property type="protein sequence ID" value="GGJ44058.1"/>
    <property type="molecule type" value="Genomic_DNA"/>
</dbReference>
<name>A0ABQ2D350_9DEIO</name>
<evidence type="ECO:0000313" key="3">
    <source>
        <dbReference type="Proteomes" id="UP000632222"/>
    </source>
</evidence>
<dbReference type="RefSeq" id="WP_189004320.1">
    <property type="nucleotide sequence ID" value="NZ_BMOD01000014.1"/>
</dbReference>
<keyword evidence="1" id="KW-0472">Membrane</keyword>
<gene>
    <name evidence="2" type="ORF">GCM10008938_32910</name>
</gene>